<sequence>MSIYFEKKISTTFGDVCTHMTWYKDVKLAIAALSQEKEGYISLYRHTEGNVATTNLRNSKAVSCLAWHPSGTLFAAWDAGPFCCWSDETNEISSIESPHQSTINLLKFSPKGNRLISVDTEGGLVGWNSSGKQLLTAFHHQLSNPVTHIIYRNPLTTGLLDLHGAAKAAVAGDPRALDLFTNLEMFTTWRPKTESGKDNIIHSIHSDSQSFYAASSSGALFYVSENGRCQEVFDLGCSCRDILYRVDKDQLIVLTENMAVVQFTISPEGGLEELMKVKLSKGNHEVTSSILWMKTGIVAVNTGSSSIHVWNLDTGDNSALNLPATSNHVEHFSSMSYCSSKGLLCGGTNAGNLFMWRNVDDDWDIENSIPTSAPVKELLWGNELLVVNTLAGLYILKQQPLAAKHKQNVTAVQISGNNIVLMVGDDNKVTNINCDMQIHGVAVSSKYCVMWSDKSVISHSFTVNLTDVTTQVAGTFNCKCEDIAIYEESLIAMERERVTLRTVQGTVKQTLFLMATEGNPIVLGLCSNFITVVTTNGFLKVWDISRREAKLLGPAKSLNDLIDDFGEAISATSNSKGTKVALMIALQSLIPDTKLYVIDLESDVVKWIDFTTGQTHIHEENTITQNISNKIISSFEWDAEDPKLIVCHAKSTPFSTQETPTKESSAVLLWSSNEKGLLVHEVIPLNSRQAKLLSCSAPHIVFLSTNKSDVIDRVTMGDFSGVECNSDSTKEAILNFSYNLAVGNMDMAFKAVNSISSESVWTNLAKNCVKSKRLDVAAVCMGRVKNGRIAKALREASREPEPEARVAIFAVHVGMFEEAEELLKSCKRYDLLNKFYQATSEWEKAIKVAEVHDRVHLRNTHHLYAKSLEQNGYIDEALENYMKADTHRIYAPRLLMDDFPKLKSYVDQSLDPVLCKWIAQYMESQGDMDTALNYYKAAKDHLSIVRVLCFLNSFQEANEIVENSGDRAAAYHLARKLEAMDRIEEALTFFTRAQTYGNAIRLCKENGLVDKIWNVALPASAANKNDAARFLQEQGETEKAILLYHKAGMIEKALDLAFSSGNTGVLTRMSSDLSSDTDPFLLQRVSDFFISNYQYDRAVDVLATAGKFSEAINLCSEHSVPLTDELVNRLNPTGPDRNKLLMEIGECALAQGNYHLATKKFTQAGNKVRAMKALLKSGDTEKIIFLAGVSREKEVYVMAANYLQALDWRSQPQLLNTVIQFYSKAKAYSALSNFYVACANVEVEEYQDFEKAVVALNEAKRCLNKSPEDLSTKKALDAIESKLLILHKYLKAKKAFENGLRDDAMEQSKQLLGELRRNSTIVRVGDVYALMLKYADDVIQGRELFEAMKKDVDDPTEFLQPEILQSFGYQKPVPVMEQLDDDIGYEFK</sequence>
<dbReference type="SUPFAM" id="SSF48452">
    <property type="entry name" value="TPR-like"/>
    <property type="match status" value="2"/>
</dbReference>
<evidence type="ECO:0000259" key="8">
    <source>
        <dbReference type="Pfam" id="PF23385"/>
    </source>
</evidence>
<evidence type="ECO:0000259" key="9">
    <source>
        <dbReference type="Pfam" id="PF24760"/>
    </source>
</evidence>
<dbReference type="InterPro" id="IPR056168">
    <property type="entry name" value="TPR_IF140/IFT172/WDR19"/>
</dbReference>
<proteinExistence type="predicted"/>
<evidence type="ECO:0000256" key="1">
    <source>
        <dbReference type="ARBA" id="ARBA00004138"/>
    </source>
</evidence>
<organism evidence="11 12">
    <name type="scientific">Polyplax serrata</name>
    <name type="common">Common mouse louse</name>
    <dbReference type="NCBI Taxonomy" id="468196"/>
    <lineage>
        <taxon>Eukaryota</taxon>
        <taxon>Metazoa</taxon>
        <taxon>Ecdysozoa</taxon>
        <taxon>Arthropoda</taxon>
        <taxon>Hexapoda</taxon>
        <taxon>Insecta</taxon>
        <taxon>Pterygota</taxon>
        <taxon>Neoptera</taxon>
        <taxon>Paraneoptera</taxon>
        <taxon>Psocodea</taxon>
        <taxon>Troctomorpha</taxon>
        <taxon>Phthiraptera</taxon>
        <taxon>Anoplura</taxon>
        <taxon>Polyplacidae</taxon>
        <taxon>Polyplax</taxon>
    </lineage>
</organism>
<dbReference type="SUPFAM" id="SSF82171">
    <property type="entry name" value="DPP6 N-terminal domain-like"/>
    <property type="match status" value="1"/>
</dbReference>
<comment type="subcellular location">
    <subcellularLocation>
        <location evidence="1">Cell projection</location>
        <location evidence="1">Cilium</location>
    </subcellularLocation>
</comment>
<dbReference type="InterPro" id="IPR056154">
    <property type="entry name" value="Beta-prop_IFT140_1st"/>
</dbReference>
<feature type="domain" description="IFT140 second beta-propeller" evidence="8">
    <location>
        <begin position="407"/>
        <end position="704"/>
    </location>
</feature>
<dbReference type="InterPro" id="IPR001680">
    <property type="entry name" value="WD40_rpt"/>
</dbReference>
<protein>
    <submittedName>
        <fullName evidence="11">Uncharacterized protein</fullName>
    </submittedName>
</protein>
<keyword evidence="6" id="KW-0966">Cell projection</keyword>
<evidence type="ECO:0000256" key="4">
    <source>
        <dbReference type="ARBA" id="ARBA00022803"/>
    </source>
</evidence>
<dbReference type="InterPro" id="IPR015943">
    <property type="entry name" value="WD40/YVTN_repeat-like_dom_sf"/>
</dbReference>
<feature type="domain" description="IFT140 first beta-propeller" evidence="7">
    <location>
        <begin position="3"/>
        <end position="399"/>
    </location>
</feature>
<dbReference type="PANTHER" id="PTHR15722">
    <property type="entry name" value="IFT140/172-RELATED"/>
    <property type="match status" value="1"/>
</dbReference>
<dbReference type="Pfam" id="PF23383">
    <property type="entry name" value="Beta-prop_IFT140_1st"/>
    <property type="match status" value="1"/>
</dbReference>
<accession>A0ABR1BBS5</accession>
<dbReference type="Gene3D" id="2.130.10.10">
    <property type="entry name" value="YVTN repeat-like/Quinoprotein amine dehydrogenase"/>
    <property type="match status" value="2"/>
</dbReference>
<dbReference type="InterPro" id="IPR036322">
    <property type="entry name" value="WD40_repeat_dom_sf"/>
</dbReference>
<keyword evidence="3" id="KW-0677">Repeat</keyword>
<name>A0ABR1BBS5_POLSC</name>
<feature type="domain" description="IF140 C-terminal TPR" evidence="9">
    <location>
        <begin position="1231"/>
        <end position="1335"/>
    </location>
</feature>
<evidence type="ECO:0000256" key="3">
    <source>
        <dbReference type="ARBA" id="ARBA00022737"/>
    </source>
</evidence>
<keyword evidence="2" id="KW-0853">WD repeat</keyword>
<feature type="domain" description="IF140/IFT172/WDR19 TPR" evidence="10">
    <location>
        <begin position="743"/>
        <end position="1221"/>
    </location>
</feature>
<dbReference type="InterPro" id="IPR056155">
    <property type="entry name" value="Beta-prop_IFT140_2nd"/>
</dbReference>
<evidence type="ECO:0000313" key="12">
    <source>
        <dbReference type="Proteomes" id="UP001359485"/>
    </source>
</evidence>
<evidence type="ECO:0000313" key="11">
    <source>
        <dbReference type="EMBL" id="KAK6637834.1"/>
    </source>
</evidence>
<dbReference type="InterPro" id="IPR056156">
    <property type="entry name" value="TPR_IF140_C"/>
</dbReference>
<dbReference type="InterPro" id="IPR011990">
    <property type="entry name" value="TPR-like_helical_dom_sf"/>
</dbReference>
<dbReference type="EMBL" id="JAWJWF010000002">
    <property type="protein sequence ID" value="KAK6637834.1"/>
    <property type="molecule type" value="Genomic_DNA"/>
</dbReference>
<evidence type="ECO:0000259" key="10">
    <source>
        <dbReference type="Pfam" id="PF24762"/>
    </source>
</evidence>
<keyword evidence="5" id="KW-0969">Cilium</keyword>
<dbReference type="SMART" id="SM00320">
    <property type="entry name" value="WD40"/>
    <property type="match status" value="5"/>
</dbReference>
<dbReference type="SUPFAM" id="SSF50978">
    <property type="entry name" value="WD40 repeat-like"/>
    <property type="match status" value="1"/>
</dbReference>
<dbReference type="Proteomes" id="UP001359485">
    <property type="component" value="Unassembled WGS sequence"/>
</dbReference>
<dbReference type="Gene3D" id="1.25.40.470">
    <property type="match status" value="2"/>
</dbReference>
<dbReference type="Pfam" id="PF24762">
    <property type="entry name" value="TPR_IF140-IFT172"/>
    <property type="match status" value="1"/>
</dbReference>
<dbReference type="Pfam" id="PF24760">
    <property type="entry name" value="TPR_IF140_C"/>
    <property type="match status" value="1"/>
</dbReference>
<reference evidence="11 12" key="1">
    <citation type="submission" date="2023-09" db="EMBL/GenBank/DDBJ databases">
        <title>Genomes of two closely related lineages of the louse Polyplax serrata with different host specificities.</title>
        <authorList>
            <person name="Martinu J."/>
            <person name="Tarabai H."/>
            <person name="Stefka J."/>
            <person name="Hypsa V."/>
        </authorList>
    </citation>
    <scope>NUCLEOTIDE SEQUENCE [LARGE SCALE GENOMIC DNA]</scope>
    <source>
        <strain evidence="11">98ZLc_SE</strain>
    </source>
</reference>
<gene>
    <name evidence="11" type="ORF">RUM44_008256</name>
</gene>
<keyword evidence="4" id="KW-0802">TPR repeat</keyword>
<evidence type="ECO:0000256" key="6">
    <source>
        <dbReference type="ARBA" id="ARBA00023273"/>
    </source>
</evidence>
<evidence type="ECO:0000256" key="5">
    <source>
        <dbReference type="ARBA" id="ARBA00023069"/>
    </source>
</evidence>
<dbReference type="Pfam" id="PF23385">
    <property type="entry name" value="Beta-prop_IFT140_2nd"/>
    <property type="match status" value="1"/>
</dbReference>
<keyword evidence="12" id="KW-1185">Reference proteome</keyword>
<evidence type="ECO:0000256" key="2">
    <source>
        <dbReference type="ARBA" id="ARBA00022574"/>
    </source>
</evidence>
<dbReference type="PANTHER" id="PTHR15722:SF7">
    <property type="entry name" value="INTRAFLAGELLAR TRANSPORT PROTEIN 140 HOMOLOG"/>
    <property type="match status" value="1"/>
</dbReference>
<evidence type="ECO:0000259" key="7">
    <source>
        <dbReference type="Pfam" id="PF23383"/>
    </source>
</evidence>
<comment type="caution">
    <text evidence="11">The sequence shown here is derived from an EMBL/GenBank/DDBJ whole genome shotgun (WGS) entry which is preliminary data.</text>
</comment>